<dbReference type="InterPro" id="IPR013800">
    <property type="entry name" value="STAT_TF_alpha"/>
</dbReference>
<dbReference type="Gene3D" id="3.30.505.10">
    <property type="entry name" value="SH2 domain"/>
    <property type="match status" value="1"/>
</dbReference>
<dbReference type="CDD" id="cd09919">
    <property type="entry name" value="SH2_STAT_family"/>
    <property type="match status" value="1"/>
</dbReference>
<name>F2U6J4_SALR5</name>
<dbReference type="InParanoid" id="F2U6J4"/>
<dbReference type="Gene3D" id="1.10.532.10">
    <property type="entry name" value="STAT transcription factor, N-terminal domain"/>
    <property type="match status" value="1"/>
</dbReference>
<dbReference type="eggNOG" id="KOG3667">
    <property type="taxonomic scope" value="Eukaryota"/>
</dbReference>
<evidence type="ECO:0000313" key="15">
    <source>
        <dbReference type="EMBL" id="EGD83476.1"/>
    </source>
</evidence>
<evidence type="ECO:0000256" key="9">
    <source>
        <dbReference type="ARBA" id="ARBA00023159"/>
    </source>
</evidence>
<keyword evidence="5 12" id="KW-0597">Phosphoprotein</keyword>
<dbReference type="InterPro" id="IPR008967">
    <property type="entry name" value="p53-like_TF_DNA-bd_sf"/>
</dbReference>
<dbReference type="InterPro" id="IPR000980">
    <property type="entry name" value="SH2"/>
</dbReference>
<evidence type="ECO:0000256" key="10">
    <source>
        <dbReference type="ARBA" id="ARBA00023163"/>
    </source>
</evidence>
<evidence type="ECO:0000256" key="4">
    <source>
        <dbReference type="ARBA" id="ARBA00022490"/>
    </source>
</evidence>
<keyword evidence="7 12" id="KW-0805">Transcription regulation</keyword>
<dbReference type="InterPro" id="IPR013801">
    <property type="entry name" value="STAT_TF_DNA-bd"/>
</dbReference>
<organism evidence="16">
    <name type="scientific">Salpingoeca rosetta (strain ATCC 50818 / BSB-021)</name>
    <dbReference type="NCBI Taxonomy" id="946362"/>
    <lineage>
        <taxon>Eukaryota</taxon>
        <taxon>Choanoflagellata</taxon>
        <taxon>Craspedida</taxon>
        <taxon>Salpingoecidae</taxon>
        <taxon>Salpingoeca</taxon>
    </lineage>
</organism>
<dbReference type="FunCoup" id="F2U6J4">
    <property type="interactions" value="1202"/>
</dbReference>
<evidence type="ECO:0000256" key="2">
    <source>
        <dbReference type="ARBA" id="ARBA00004496"/>
    </source>
</evidence>
<dbReference type="SUPFAM" id="SSF48092">
    <property type="entry name" value="Transcription factor STAT-4 N-domain"/>
    <property type="match status" value="1"/>
</dbReference>
<dbReference type="InterPro" id="IPR013799">
    <property type="entry name" value="STAT_TF_prot_interaction"/>
</dbReference>
<sequence length="868" mass="97073">MSLWRVTQRLPEVRALYGPHFPLEIRHYFADWIEAQPWQAVAEENNADRAAALTQSLIGAVKERLDEQRANTQSDTFILQTQLSQALSTFETTYALDPLTLAQFLAKAMQFEQQHAQYSSADGSEFEDVKDPTTTIINHGFSSVVRDVVQQAQVAHQTVTADMPQLEQRQETFLIKYHGFVQVENEFKSLQQQAATSNDPQLKQYLASMVQQKQSTQQQLTDEAQQLLEARQALHSTIARAADTIQSGADGLIQQLERWRAAQRQHTATQQHLTLALDTIQQWADSLMTQVWQIRQVTKLMCNLQVRLPLNPQSEKQFDTILHAINKTLALLLHRSLVVEQQPPQVLKTQSRFQATVRLLVGPSLTLHLNPPEVSAHIVNERNVREIRQTTLLQEGGQSMQLPLPDPPSSGDILNSRKAMGVQPGNNALQVGFKTLSLRKIKRTDKSEKIDHTVTEQKFSICFRVTVTLPGGDSVYLLQELSLPVVVVVHGNQVPGAEATVLWDNAFALPGRLGLETEQAVQWQQLAPHIKQFWMNAKLKPLKDEHMNFLAQLAGVSGPHDTITWHRFNKDYMVGNLFTFWEWFYGCFDTVRKHIRALWDEDLVYGFIDKDETFRVLAGSRPGTFLVRFSTSLVSGVSVSWVGPSPDGMQVYHLQPWMNKDISIRSLADRVSDLDQLQILYPDRPKHVAFAHHYSGEAKNSKLLTKGYIPADLKAFINPTDVSNEPMYQPRSDISHQPQTSSSLSSSLAPPQQPLVSQEPNSPFSSEADAIDLSWLTNTTLAPSTSTAPPTTTSVPSLPQTSVANAGLPNFHDMYLSDQSLMFDAPALGALSLYTSAATSMRQQDDGEMATKHPNTGGYGSSAHTSTL</sequence>
<dbReference type="SMART" id="SM00964">
    <property type="entry name" value="STAT_int"/>
    <property type="match status" value="1"/>
</dbReference>
<dbReference type="OrthoDB" id="19300at2759"/>
<dbReference type="GO" id="GO:0003677">
    <property type="term" value="F:DNA binding"/>
    <property type="evidence" value="ECO:0007669"/>
    <property type="project" value="UniProtKB-KW"/>
</dbReference>
<dbReference type="Pfam" id="PF01017">
    <property type="entry name" value="STAT_alpha"/>
    <property type="match status" value="1"/>
</dbReference>
<evidence type="ECO:0000256" key="3">
    <source>
        <dbReference type="ARBA" id="ARBA00005586"/>
    </source>
</evidence>
<dbReference type="Pfam" id="PF00017">
    <property type="entry name" value="SH2"/>
    <property type="match status" value="1"/>
</dbReference>
<dbReference type="GO" id="GO:0005634">
    <property type="term" value="C:nucleus"/>
    <property type="evidence" value="ECO:0007669"/>
    <property type="project" value="UniProtKB-SubCell"/>
</dbReference>
<feature type="region of interest" description="Disordered" evidence="13">
    <location>
        <begin position="781"/>
        <end position="801"/>
    </location>
</feature>
<dbReference type="SUPFAM" id="SSF49417">
    <property type="entry name" value="p53-like transcription factors"/>
    <property type="match status" value="1"/>
</dbReference>
<dbReference type="Gene3D" id="1.10.238.10">
    <property type="entry name" value="EF-hand"/>
    <property type="match status" value="1"/>
</dbReference>
<keyword evidence="9 12" id="KW-0010">Activator</keyword>
<keyword evidence="10 12" id="KW-0804">Transcription</keyword>
<dbReference type="InterPro" id="IPR036860">
    <property type="entry name" value="SH2_dom_sf"/>
</dbReference>
<evidence type="ECO:0000256" key="11">
    <source>
        <dbReference type="ARBA" id="ARBA00023242"/>
    </source>
</evidence>
<dbReference type="InterPro" id="IPR015988">
    <property type="entry name" value="STAT_TF_CC"/>
</dbReference>
<dbReference type="Pfam" id="PF21354">
    <property type="entry name" value="STAT_linker"/>
    <property type="match status" value="1"/>
</dbReference>
<dbReference type="InterPro" id="IPR036535">
    <property type="entry name" value="STAT_N_sf"/>
</dbReference>
<evidence type="ECO:0000256" key="6">
    <source>
        <dbReference type="ARBA" id="ARBA00022999"/>
    </source>
</evidence>
<dbReference type="InterPro" id="IPR012345">
    <property type="entry name" value="STAT_TF_DNA-bd_N"/>
</dbReference>
<dbReference type="Gene3D" id="2.60.40.630">
    <property type="entry name" value="STAT transcription factor, DNA-binding domain"/>
    <property type="match status" value="1"/>
</dbReference>
<keyword evidence="16" id="KW-1185">Reference proteome</keyword>
<gene>
    <name evidence="15" type="ORF">PTSG_04084</name>
</gene>
<feature type="domain" description="STAT transcription factor protein interaction" evidence="14">
    <location>
        <begin position="2"/>
        <end position="122"/>
    </location>
</feature>
<dbReference type="KEGG" id="sre:PTSG_04084"/>
<proteinExistence type="inferred from homology"/>
<feature type="region of interest" description="Disordered" evidence="13">
    <location>
        <begin position="722"/>
        <end position="766"/>
    </location>
</feature>
<dbReference type="OMA" id="FDWKNRQ"/>
<dbReference type="CDD" id="cd14801">
    <property type="entry name" value="STAT_DBD"/>
    <property type="match status" value="1"/>
</dbReference>
<evidence type="ECO:0000259" key="14">
    <source>
        <dbReference type="SMART" id="SM00964"/>
    </source>
</evidence>
<evidence type="ECO:0000256" key="13">
    <source>
        <dbReference type="SAM" id="MobiDB-lite"/>
    </source>
</evidence>
<evidence type="ECO:0000313" key="16">
    <source>
        <dbReference type="Proteomes" id="UP000007799"/>
    </source>
</evidence>
<dbReference type="GO" id="GO:0003700">
    <property type="term" value="F:DNA-binding transcription factor activity"/>
    <property type="evidence" value="ECO:0007669"/>
    <property type="project" value="InterPro"/>
</dbReference>
<evidence type="ECO:0000256" key="8">
    <source>
        <dbReference type="ARBA" id="ARBA00023125"/>
    </source>
</evidence>
<dbReference type="EMBL" id="GL832963">
    <property type="protein sequence ID" value="EGD83476.1"/>
    <property type="molecule type" value="Genomic_DNA"/>
</dbReference>
<reference evidence="15" key="1">
    <citation type="submission" date="2009-08" db="EMBL/GenBank/DDBJ databases">
        <title>Annotation of Salpingoeca rosetta.</title>
        <authorList>
            <consortium name="The Broad Institute Genome Sequencing Platform"/>
            <person name="Russ C."/>
            <person name="Cuomo C."/>
            <person name="Burger G."/>
            <person name="Gray M.W."/>
            <person name="Holland P.W.H."/>
            <person name="King N."/>
            <person name="Lang F.B.F."/>
            <person name="Roger A.J."/>
            <person name="Ruiz-Trillo I."/>
            <person name="Young S.K."/>
            <person name="Zeng Q."/>
            <person name="Gargeya S."/>
            <person name="Alvarado L."/>
            <person name="Berlin A."/>
            <person name="Chapman S.B."/>
            <person name="Chen Z."/>
            <person name="Freedman E."/>
            <person name="Gellesch M."/>
            <person name="Goldberg J."/>
            <person name="Griggs A."/>
            <person name="Gujja S."/>
            <person name="Heilman E."/>
            <person name="Heiman D."/>
            <person name="Howarth C."/>
            <person name="Mehta T."/>
            <person name="Neiman D."/>
            <person name="Pearson M."/>
            <person name="Roberts A."/>
            <person name="Saif S."/>
            <person name="Shea T."/>
            <person name="Shenoy N."/>
            <person name="Sisk P."/>
            <person name="Stolte C."/>
            <person name="Sykes S."/>
            <person name="White J."/>
            <person name="Yandava C."/>
            <person name="Haas B."/>
            <person name="Nusbaum C."/>
            <person name="Birren B."/>
        </authorList>
    </citation>
    <scope>NUCLEOTIDE SEQUENCE [LARGE SCALE GENOMIC DNA]</scope>
    <source>
        <strain evidence="15">ATCC 50818</strain>
    </source>
</reference>
<dbReference type="RefSeq" id="XP_004994980.1">
    <property type="nucleotide sequence ID" value="XM_004994923.1"/>
</dbReference>
<keyword evidence="4 12" id="KW-0963">Cytoplasm</keyword>
<dbReference type="InterPro" id="IPR048988">
    <property type="entry name" value="STAT_linker"/>
</dbReference>
<evidence type="ECO:0000256" key="7">
    <source>
        <dbReference type="ARBA" id="ARBA00023015"/>
    </source>
</evidence>
<evidence type="ECO:0000256" key="1">
    <source>
        <dbReference type="ARBA" id="ARBA00004123"/>
    </source>
</evidence>
<dbReference type="STRING" id="946362.F2U6J4"/>
<keyword evidence="11 12" id="KW-0539">Nucleus</keyword>
<evidence type="ECO:0000256" key="5">
    <source>
        <dbReference type="ARBA" id="ARBA00022553"/>
    </source>
</evidence>
<keyword evidence="8 12" id="KW-0238">DNA-binding</keyword>
<feature type="region of interest" description="Disordered" evidence="13">
    <location>
        <begin position="842"/>
        <end position="868"/>
    </location>
</feature>
<dbReference type="SUPFAM" id="SSF55550">
    <property type="entry name" value="SH2 domain"/>
    <property type="match status" value="1"/>
</dbReference>
<dbReference type="SUPFAM" id="SSF47655">
    <property type="entry name" value="STAT"/>
    <property type="match status" value="1"/>
</dbReference>
<feature type="compositionally biased region" description="Low complexity" evidence="13">
    <location>
        <begin position="735"/>
        <end position="758"/>
    </location>
</feature>
<dbReference type="PANTHER" id="PTHR11801">
    <property type="entry name" value="SIGNAL TRANSDUCER AND ACTIVATOR OF TRANSCRIPTION"/>
    <property type="match status" value="1"/>
</dbReference>
<dbReference type="Pfam" id="PF02865">
    <property type="entry name" value="STAT_int"/>
    <property type="match status" value="1"/>
</dbReference>
<comment type="similarity">
    <text evidence="3 12">Belongs to the transcription factor STAT family.</text>
</comment>
<dbReference type="Proteomes" id="UP000007799">
    <property type="component" value="Unassembled WGS sequence"/>
</dbReference>
<accession>F2U6J4</accession>
<dbReference type="AlphaFoldDB" id="F2U6J4"/>
<dbReference type="GO" id="GO:0005737">
    <property type="term" value="C:cytoplasm"/>
    <property type="evidence" value="ECO:0007669"/>
    <property type="project" value="UniProtKB-SubCell"/>
</dbReference>
<evidence type="ECO:0000256" key="12">
    <source>
        <dbReference type="RuleBase" id="RU046415"/>
    </source>
</evidence>
<dbReference type="InterPro" id="IPR001217">
    <property type="entry name" value="STAT"/>
</dbReference>
<protein>
    <recommendedName>
        <fullName evidence="12">Signal transducer and activator of transcription</fullName>
    </recommendedName>
</protein>
<dbReference type="Gene3D" id="1.20.1050.20">
    <property type="entry name" value="STAT transcription factor, all-alpha domain"/>
    <property type="match status" value="1"/>
</dbReference>
<dbReference type="GO" id="GO:0007165">
    <property type="term" value="P:signal transduction"/>
    <property type="evidence" value="ECO:0007669"/>
    <property type="project" value="InterPro"/>
</dbReference>
<comment type="subcellular location">
    <subcellularLocation>
        <location evidence="2 12">Cytoplasm</location>
    </subcellularLocation>
    <subcellularLocation>
        <location evidence="1 12">Nucleus</location>
    </subcellularLocation>
</comment>
<dbReference type="Pfam" id="PF02864">
    <property type="entry name" value="STAT_bind"/>
    <property type="match status" value="1"/>
</dbReference>
<dbReference type="GeneID" id="16075558"/>
<keyword evidence="6 12" id="KW-0727">SH2 domain</keyword>